<dbReference type="InterPro" id="IPR001138">
    <property type="entry name" value="Zn2Cys6_DnaBD"/>
</dbReference>
<evidence type="ECO:0000313" key="3">
    <source>
        <dbReference type="EMBL" id="KIJ57632.1"/>
    </source>
</evidence>
<dbReference type="EMBL" id="KN840212">
    <property type="protein sequence ID" value="KIJ57632.1"/>
    <property type="molecule type" value="Genomic_DNA"/>
</dbReference>
<reference evidence="3 4" key="1">
    <citation type="submission" date="2014-04" db="EMBL/GenBank/DDBJ databases">
        <title>Evolutionary Origins and Diversification of the Mycorrhizal Mutualists.</title>
        <authorList>
            <consortium name="DOE Joint Genome Institute"/>
            <consortium name="Mycorrhizal Genomics Consortium"/>
            <person name="Kohler A."/>
            <person name="Kuo A."/>
            <person name="Nagy L.G."/>
            <person name="Floudas D."/>
            <person name="Copeland A."/>
            <person name="Barry K.W."/>
            <person name="Cichocki N."/>
            <person name="Veneault-Fourrey C."/>
            <person name="LaButti K."/>
            <person name="Lindquist E.A."/>
            <person name="Lipzen A."/>
            <person name="Lundell T."/>
            <person name="Morin E."/>
            <person name="Murat C."/>
            <person name="Riley R."/>
            <person name="Ohm R."/>
            <person name="Sun H."/>
            <person name="Tunlid A."/>
            <person name="Henrissat B."/>
            <person name="Grigoriev I.V."/>
            <person name="Hibbett D.S."/>
            <person name="Martin F."/>
        </authorList>
    </citation>
    <scope>NUCLEOTIDE SEQUENCE [LARGE SCALE GENOMIC DNA]</scope>
    <source>
        <strain evidence="3 4">MD-312</strain>
    </source>
</reference>
<gene>
    <name evidence="3" type="ORF">HYDPIDRAFT_34924</name>
</gene>
<dbReference type="GO" id="GO:0008270">
    <property type="term" value="F:zinc ion binding"/>
    <property type="evidence" value="ECO:0007669"/>
    <property type="project" value="InterPro"/>
</dbReference>
<proteinExistence type="predicted"/>
<name>A0A0C9W6A9_9AGAM</name>
<accession>A0A0C9W6A9</accession>
<dbReference type="OrthoDB" id="2341546at2759"/>
<dbReference type="CDD" id="cd00067">
    <property type="entry name" value="GAL4"/>
    <property type="match status" value="1"/>
</dbReference>
<feature type="region of interest" description="Disordered" evidence="2">
    <location>
        <begin position="96"/>
        <end position="130"/>
    </location>
</feature>
<dbReference type="Proteomes" id="UP000053820">
    <property type="component" value="Unassembled WGS sequence"/>
</dbReference>
<dbReference type="HOGENOM" id="CLU_1245529_0_0_1"/>
<sequence length="222" mass="24702">MANHHTTNNLEIKMQERARLASNITRLQEQHRALTDEIAAETAATQHQSDARSACNQCTKANGTCTYTTSGTRAKACDRCRQQKVKCSGVGGRLSSMKRRREGTDSVRDHKRARVGDEGGADREVMSRGRVRTEETVLRDSDTHHNMQSALRQIVHSVSTWEAVIRELLRTHQDAVSRKRARCAKSQLVLSLAQSQIMQREARVGLEAGALDEMEGALVTVP</sequence>
<evidence type="ECO:0000313" key="4">
    <source>
        <dbReference type="Proteomes" id="UP000053820"/>
    </source>
</evidence>
<evidence type="ECO:0000256" key="2">
    <source>
        <dbReference type="SAM" id="MobiDB-lite"/>
    </source>
</evidence>
<dbReference type="AlphaFoldDB" id="A0A0C9W6A9"/>
<dbReference type="GO" id="GO:0000981">
    <property type="term" value="F:DNA-binding transcription factor activity, RNA polymerase II-specific"/>
    <property type="evidence" value="ECO:0007669"/>
    <property type="project" value="InterPro"/>
</dbReference>
<evidence type="ECO:0000256" key="1">
    <source>
        <dbReference type="SAM" id="Coils"/>
    </source>
</evidence>
<keyword evidence="4" id="KW-1185">Reference proteome</keyword>
<keyword evidence="1" id="KW-0175">Coiled coil</keyword>
<feature type="coiled-coil region" evidence="1">
    <location>
        <begin position="10"/>
        <end position="44"/>
    </location>
</feature>
<protein>
    <submittedName>
        <fullName evidence="3">Unplaced genomic scaffold scaffold_378, whole genome shotgun sequence</fullName>
    </submittedName>
</protein>
<feature type="compositionally biased region" description="Basic and acidic residues" evidence="2">
    <location>
        <begin position="102"/>
        <end position="130"/>
    </location>
</feature>
<organism evidence="3 4">
    <name type="scientific">Hydnomerulius pinastri MD-312</name>
    <dbReference type="NCBI Taxonomy" id="994086"/>
    <lineage>
        <taxon>Eukaryota</taxon>
        <taxon>Fungi</taxon>
        <taxon>Dikarya</taxon>
        <taxon>Basidiomycota</taxon>
        <taxon>Agaricomycotina</taxon>
        <taxon>Agaricomycetes</taxon>
        <taxon>Agaricomycetidae</taxon>
        <taxon>Boletales</taxon>
        <taxon>Boletales incertae sedis</taxon>
        <taxon>Leucogyrophana</taxon>
    </lineage>
</organism>